<dbReference type="Pfam" id="PF04263">
    <property type="entry name" value="TPK_catalytic"/>
    <property type="match status" value="1"/>
</dbReference>
<dbReference type="Gene3D" id="3.40.50.10240">
    <property type="entry name" value="Thiamin pyrophosphokinase, catalytic domain"/>
    <property type="match status" value="1"/>
</dbReference>
<dbReference type="InterPro" id="IPR007371">
    <property type="entry name" value="TPK_catalytic"/>
</dbReference>
<dbReference type="SUPFAM" id="SSF63999">
    <property type="entry name" value="Thiamin pyrophosphokinase, catalytic domain"/>
    <property type="match status" value="1"/>
</dbReference>
<dbReference type="InterPro" id="IPR053149">
    <property type="entry name" value="TPK"/>
</dbReference>
<keyword evidence="2" id="KW-0547">Nucleotide-binding</keyword>
<dbReference type="GO" id="GO:0004788">
    <property type="term" value="F:thiamine diphosphokinase activity"/>
    <property type="evidence" value="ECO:0007669"/>
    <property type="project" value="UniProtKB-UniRule"/>
</dbReference>
<feature type="domain" description="Thiamin pyrophosphokinase thiamin-binding" evidence="6">
    <location>
        <begin position="138"/>
        <end position="209"/>
    </location>
</feature>
<protein>
    <recommendedName>
        <fullName evidence="5">Thiamine diphosphokinase</fullName>
        <ecNumber evidence="5">2.7.6.2</ecNumber>
    </recommendedName>
</protein>
<evidence type="ECO:0000256" key="5">
    <source>
        <dbReference type="NCBIfam" id="TIGR01378"/>
    </source>
</evidence>
<dbReference type="RefSeq" id="WP_171028788.1">
    <property type="nucleotide sequence ID" value="NZ_JAOQJZ010000012.1"/>
</dbReference>
<evidence type="ECO:0000259" key="6">
    <source>
        <dbReference type="SMART" id="SM00983"/>
    </source>
</evidence>
<keyword evidence="1 7" id="KW-0808">Transferase</keyword>
<proteinExistence type="predicted"/>
<keyword evidence="4" id="KW-0067">ATP-binding</keyword>
<evidence type="ECO:0000256" key="1">
    <source>
        <dbReference type="ARBA" id="ARBA00022679"/>
    </source>
</evidence>
<evidence type="ECO:0000256" key="4">
    <source>
        <dbReference type="ARBA" id="ARBA00022840"/>
    </source>
</evidence>
<evidence type="ECO:0000256" key="2">
    <source>
        <dbReference type="ARBA" id="ARBA00022741"/>
    </source>
</evidence>
<keyword evidence="8" id="KW-1185">Reference proteome</keyword>
<dbReference type="InterPro" id="IPR006282">
    <property type="entry name" value="Thi_PPkinase"/>
</dbReference>
<dbReference type="InterPro" id="IPR036759">
    <property type="entry name" value="TPK_catalytic_sf"/>
</dbReference>
<dbReference type="GO" id="GO:0016301">
    <property type="term" value="F:kinase activity"/>
    <property type="evidence" value="ECO:0007669"/>
    <property type="project" value="UniProtKB-KW"/>
</dbReference>
<dbReference type="EMBL" id="JAOQJZ010000012">
    <property type="protein sequence ID" value="MCU6706473.1"/>
    <property type="molecule type" value="Genomic_DNA"/>
</dbReference>
<sequence length="219" mass="23919">MTKKCTIFSGGEAVSAQCVAEYKSFIDDSLVISADKGYKLAQAVGVKSDIIMGDFDSAEKPVFDNIEIFPSEKDDTDLMLAIKHGFESDCDDFLIFGATGGRVDHLLGNIQSLGYILSCGGEGMIAADSEIIRLYRAGSYRIYDREGFSFSLVAYTDKVEGLTIKGAKYEVEDCLLTNAFPLGISNVVKGFDGQDRKYAEISFKSGYLLSVQSKMVTDF</sequence>
<comment type="caution">
    <text evidence="7">The sequence shown here is derived from an EMBL/GenBank/DDBJ whole genome shotgun (WGS) entry which is preliminary data.</text>
</comment>
<evidence type="ECO:0000256" key="3">
    <source>
        <dbReference type="ARBA" id="ARBA00022777"/>
    </source>
</evidence>
<dbReference type="GO" id="GO:0009229">
    <property type="term" value="P:thiamine diphosphate biosynthetic process"/>
    <property type="evidence" value="ECO:0007669"/>
    <property type="project" value="InterPro"/>
</dbReference>
<organism evidence="7 8">
    <name type="scientific">Hominimerdicola aceti</name>
    <dbReference type="NCBI Taxonomy" id="2981726"/>
    <lineage>
        <taxon>Bacteria</taxon>
        <taxon>Bacillati</taxon>
        <taxon>Bacillota</taxon>
        <taxon>Clostridia</taxon>
        <taxon>Eubacteriales</taxon>
        <taxon>Oscillospiraceae</taxon>
        <taxon>Hominimerdicola</taxon>
    </lineage>
</organism>
<keyword evidence="3" id="KW-0418">Kinase</keyword>
<dbReference type="Pfam" id="PF04265">
    <property type="entry name" value="TPK_B1_binding"/>
    <property type="match status" value="1"/>
</dbReference>
<dbReference type="Proteomes" id="UP001208131">
    <property type="component" value="Unassembled WGS sequence"/>
</dbReference>
<dbReference type="GO" id="GO:0030975">
    <property type="term" value="F:thiamine binding"/>
    <property type="evidence" value="ECO:0007669"/>
    <property type="project" value="InterPro"/>
</dbReference>
<dbReference type="GO" id="GO:0005524">
    <property type="term" value="F:ATP binding"/>
    <property type="evidence" value="ECO:0007669"/>
    <property type="project" value="UniProtKB-KW"/>
</dbReference>
<gene>
    <name evidence="7" type="ORF">OCV57_11135</name>
</gene>
<dbReference type="AlphaFoldDB" id="A0AAE3IM35"/>
<evidence type="ECO:0000313" key="8">
    <source>
        <dbReference type="Proteomes" id="UP001208131"/>
    </source>
</evidence>
<evidence type="ECO:0000313" key="7">
    <source>
        <dbReference type="EMBL" id="MCU6706473.1"/>
    </source>
</evidence>
<dbReference type="CDD" id="cd07995">
    <property type="entry name" value="TPK"/>
    <property type="match status" value="1"/>
</dbReference>
<dbReference type="NCBIfam" id="TIGR01378">
    <property type="entry name" value="thi_PPkinase"/>
    <property type="match status" value="1"/>
</dbReference>
<dbReference type="PANTHER" id="PTHR41299">
    <property type="entry name" value="THIAMINE PYROPHOSPHOKINASE"/>
    <property type="match status" value="1"/>
</dbReference>
<reference evidence="7 8" key="1">
    <citation type="journal article" date="2021" name="ISME Commun">
        <title>Automated analysis of genomic sequences facilitates high-throughput and comprehensive description of bacteria.</title>
        <authorList>
            <person name="Hitch T.C.A."/>
        </authorList>
    </citation>
    <scope>NUCLEOTIDE SEQUENCE [LARGE SCALE GENOMIC DNA]</scope>
    <source>
        <strain evidence="7 8">Sanger_31</strain>
    </source>
</reference>
<dbReference type="GO" id="GO:0006772">
    <property type="term" value="P:thiamine metabolic process"/>
    <property type="evidence" value="ECO:0007669"/>
    <property type="project" value="UniProtKB-UniRule"/>
</dbReference>
<dbReference type="PANTHER" id="PTHR41299:SF1">
    <property type="entry name" value="THIAMINE PYROPHOSPHOKINASE"/>
    <property type="match status" value="1"/>
</dbReference>
<name>A0AAE3IM35_9FIRM</name>
<dbReference type="SMART" id="SM00983">
    <property type="entry name" value="TPK_B1_binding"/>
    <property type="match status" value="1"/>
</dbReference>
<accession>A0AAE3IM35</accession>
<dbReference type="InterPro" id="IPR007373">
    <property type="entry name" value="Thiamin_PyroPKinase_B1-bd"/>
</dbReference>
<dbReference type="EC" id="2.7.6.2" evidence="5"/>